<dbReference type="PANTHER" id="PTHR23132:SF25">
    <property type="entry name" value="D-ALANINE--D-ALANINE LIGASE A"/>
    <property type="match status" value="1"/>
</dbReference>
<dbReference type="SUPFAM" id="SSF56059">
    <property type="entry name" value="Glutathione synthetase ATP-binding domain-like"/>
    <property type="match status" value="1"/>
</dbReference>
<dbReference type="Pfam" id="PF07478">
    <property type="entry name" value="Dala_Dala_lig_C"/>
    <property type="match status" value="1"/>
</dbReference>
<reference evidence="6" key="2">
    <citation type="submission" date="2020-09" db="EMBL/GenBank/DDBJ databases">
        <authorList>
            <person name="Sun Q."/>
            <person name="Ohkuma M."/>
        </authorList>
    </citation>
    <scope>NUCLEOTIDE SEQUENCE</scope>
    <source>
        <strain evidence="6">JCM 19831</strain>
    </source>
</reference>
<dbReference type="InterPro" id="IPR011761">
    <property type="entry name" value="ATP-grasp"/>
</dbReference>
<organism evidence="6 7">
    <name type="scientific">Dactylosporangium sucinum</name>
    <dbReference type="NCBI Taxonomy" id="1424081"/>
    <lineage>
        <taxon>Bacteria</taxon>
        <taxon>Bacillati</taxon>
        <taxon>Actinomycetota</taxon>
        <taxon>Actinomycetes</taxon>
        <taxon>Micromonosporales</taxon>
        <taxon>Micromonosporaceae</taxon>
        <taxon>Dactylosporangium</taxon>
    </lineage>
</organism>
<evidence type="ECO:0000259" key="5">
    <source>
        <dbReference type="PROSITE" id="PS50975"/>
    </source>
</evidence>
<dbReference type="Gene3D" id="3.30.470.20">
    <property type="entry name" value="ATP-grasp fold, B domain"/>
    <property type="match status" value="1"/>
</dbReference>
<dbReference type="Pfam" id="PF01820">
    <property type="entry name" value="Dala_Dala_lig_N"/>
    <property type="match status" value="1"/>
</dbReference>
<name>A0A917TDX4_9ACTN</name>
<accession>A0A917TDX4</accession>
<feature type="domain" description="ATP-grasp" evidence="5">
    <location>
        <begin position="135"/>
        <end position="323"/>
    </location>
</feature>
<dbReference type="GO" id="GO:0071555">
    <property type="term" value="P:cell wall organization"/>
    <property type="evidence" value="ECO:0007669"/>
    <property type="project" value="UniProtKB-KW"/>
</dbReference>
<keyword evidence="4" id="KW-0067">ATP-binding</keyword>
<dbReference type="GO" id="GO:0046872">
    <property type="term" value="F:metal ion binding"/>
    <property type="evidence" value="ECO:0007669"/>
    <property type="project" value="InterPro"/>
</dbReference>
<comment type="similarity">
    <text evidence="1">Belongs to the D-alanine--D-alanine ligase family.</text>
</comment>
<dbReference type="RefSeq" id="WP_190249613.1">
    <property type="nucleotide sequence ID" value="NZ_BMPI01000008.1"/>
</dbReference>
<reference evidence="6" key="1">
    <citation type="journal article" date="2014" name="Int. J. Syst. Evol. Microbiol.">
        <title>Complete genome sequence of Corynebacterium casei LMG S-19264T (=DSM 44701T), isolated from a smear-ripened cheese.</title>
        <authorList>
            <consortium name="US DOE Joint Genome Institute (JGI-PGF)"/>
            <person name="Walter F."/>
            <person name="Albersmeier A."/>
            <person name="Kalinowski J."/>
            <person name="Ruckert C."/>
        </authorList>
    </citation>
    <scope>NUCLEOTIDE SEQUENCE</scope>
    <source>
        <strain evidence="6">JCM 19831</strain>
    </source>
</reference>
<dbReference type="Proteomes" id="UP000642070">
    <property type="component" value="Unassembled WGS sequence"/>
</dbReference>
<evidence type="ECO:0000256" key="1">
    <source>
        <dbReference type="ARBA" id="ARBA00010871"/>
    </source>
</evidence>
<protein>
    <submittedName>
        <fullName evidence="6">D-alanine--D-alanine ligase</fullName>
    </submittedName>
</protein>
<dbReference type="GO" id="GO:0005829">
    <property type="term" value="C:cytosol"/>
    <property type="evidence" value="ECO:0007669"/>
    <property type="project" value="TreeGrafter"/>
</dbReference>
<evidence type="ECO:0000256" key="4">
    <source>
        <dbReference type="PROSITE-ProRule" id="PRU00409"/>
    </source>
</evidence>
<dbReference type="Gene3D" id="3.40.50.20">
    <property type="match status" value="1"/>
</dbReference>
<dbReference type="InterPro" id="IPR011095">
    <property type="entry name" value="Dala_Dala_lig_C"/>
</dbReference>
<evidence type="ECO:0000256" key="2">
    <source>
        <dbReference type="ARBA" id="ARBA00022598"/>
    </source>
</evidence>
<dbReference type="GO" id="GO:0008716">
    <property type="term" value="F:D-alanine-D-alanine ligase activity"/>
    <property type="evidence" value="ECO:0007669"/>
    <property type="project" value="InterPro"/>
</dbReference>
<keyword evidence="2 6" id="KW-0436">Ligase</keyword>
<dbReference type="InterPro" id="IPR016185">
    <property type="entry name" value="PreATP-grasp_dom_sf"/>
</dbReference>
<evidence type="ECO:0000313" key="6">
    <source>
        <dbReference type="EMBL" id="GGM19986.1"/>
    </source>
</evidence>
<proteinExistence type="inferred from homology"/>
<dbReference type="InterPro" id="IPR011127">
    <property type="entry name" value="Dala_Dala_lig_N"/>
</dbReference>
<evidence type="ECO:0000256" key="3">
    <source>
        <dbReference type="ARBA" id="ARBA00023316"/>
    </source>
</evidence>
<dbReference type="PROSITE" id="PS50975">
    <property type="entry name" value="ATP_GRASP"/>
    <property type="match status" value="1"/>
</dbReference>
<keyword evidence="4" id="KW-0547">Nucleotide-binding</keyword>
<dbReference type="SUPFAM" id="SSF52440">
    <property type="entry name" value="PreATP-grasp domain"/>
    <property type="match status" value="1"/>
</dbReference>
<evidence type="ECO:0000313" key="7">
    <source>
        <dbReference type="Proteomes" id="UP000642070"/>
    </source>
</evidence>
<keyword evidence="3" id="KW-0961">Cell wall biogenesis/degradation</keyword>
<dbReference type="PANTHER" id="PTHR23132">
    <property type="entry name" value="D-ALANINE--D-ALANINE LIGASE"/>
    <property type="match status" value="1"/>
</dbReference>
<dbReference type="GO" id="GO:0005524">
    <property type="term" value="F:ATP binding"/>
    <property type="evidence" value="ECO:0007669"/>
    <property type="project" value="UniProtKB-UniRule"/>
</dbReference>
<dbReference type="Gene3D" id="3.30.1490.20">
    <property type="entry name" value="ATP-grasp fold, A domain"/>
    <property type="match status" value="1"/>
</dbReference>
<dbReference type="InterPro" id="IPR013815">
    <property type="entry name" value="ATP_grasp_subdomain_1"/>
</dbReference>
<comment type="caution">
    <text evidence="6">The sequence shown here is derived from an EMBL/GenBank/DDBJ whole genome shotgun (WGS) entry which is preliminary data.</text>
</comment>
<dbReference type="AlphaFoldDB" id="A0A917TDX4"/>
<dbReference type="GO" id="GO:0009252">
    <property type="term" value="P:peptidoglycan biosynthetic process"/>
    <property type="evidence" value="ECO:0007669"/>
    <property type="project" value="TreeGrafter"/>
</dbReference>
<keyword evidence="7" id="KW-1185">Reference proteome</keyword>
<gene>
    <name evidence="6" type="primary">ddlA</name>
    <name evidence="6" type="ORF">GCM10007977_021550</name>
</gene>
<dbReference type="EMBL" id="BMPI01000008">
    <property type="protein sequence ID" value="GGM19986.1"/>
    <property type="molecule type" value="Genomic_DNA"/>
</dbReference>
<sequence length="333" mass="33593">MDTPEKTRVAVVFGGGSTEHAISSVGAAEILSALDADDEFEIVPVGVTREGQWVLPGAAASGASTDLVPTGADVAVVDARAGVARLAGIDVVFPVLRGAFGHEGTIQGLLEMADLPYVGSGVFASSAALDRDHLRKLAVAAGLPVAPYAVLRGGTPLDEAGRSRLTLPVAVLPARGHGGETLVGDWADLDAAVAAAREVDGKVVVASVPAGRRVTVGVLDAGGAGAGGAPEASVPGELTEDGVTAPAELPRDVERAVRDLAVQAFVALDCAGLARVDLTVTPAGEVTLDAIDTMPAFEPGAPFPSVWSASGVRYDTLVSRLIRAAVRRGTGLH</sequence>